<feature type="region of interest" description="Disordered" evidence="1">
    <location>
        <begin position="122"/>
        <end position="141"/>
    </location>
</feature>
<keyword evidence="3" id="KW-0732">Signal</keyword>
<gene>
    <name evidence="4" type="ORF">OUZ56_026802</name>
</gene>
<evidence type="ECO:0000256" key="2">
    <source>
        <dbReference type="SAM" id="Phobius"/>
    </source>
</evidence>
<evidence type="ECO:0000256" key="3">
    <source>
        <dbReference type="SAM" id="SignalP"/>
    </source>
</evidence>
<feature type="chain" id="PRO_5047324053" evidence="3">
    <location>
        <begin position="25"/>
        <end position="277"/>
    </location>
</feature>
<comment type="caution">
    <text evidence="4">The sequence shown here is derived from an EMBL/GenBank/DDBJ whole genome shotgun (WGS) entry which is preliminary data.</text>
</comment>
<protein>
    <submittedName>
        <fullName evidence="4">Uncharacterized protein</fullName>
    </submittedName>
</protein>
<feature type="region of interest" description="Disordered" evidence="1">
    <location>
        <begin position="58"/>
        <end position="116"/>
    </location>
</feature>
<reference evidence="4 5" key="1">
    <citation type="journal article" date="2023" name="Nucleic Acids Res.">
        <title>The hologenome of Daphnia magna reveals possible DNA methylation and microbiome-mediated evolution of the host genome.</title>
        <authorList>
            <person name="Chaturvedi A."/>
            <person name="Li X."/>
            <person name="Dhandapani V."/>
            <person name="Marshall H."/>
            <person name="Kissane S."/>
            <person name="Cuenca-Cambronero M."/>
            <person name="Asole G."/>
            <person name="Calvet F."/>
            <person name="Ruiz-Romero M."/>
            <person name="Marangio P."/>
            <person name="Guigo R."/>
            <person name="Rago D."/>
            <person name="Mirbahai L."/>
            <person name="Eastwood N."/>
            <person name="Colbourne J.K."/>
            <person name="Zhou J."/>
            <person name="Mallon E."/>
            <person name="Orsini L."/>
        </authorList>
    </citation>
    <scope>NUCLEOTIDE SEQUENCE [LARGE SCALE GENOMIC DNA]</scope>
    <source>
        <strain evidence="4">LRV0_1</strain>
    </source>
</reference>
<keyword evidence="2" id="KW-0472">Membrane</keyword>
<sequence length="277" mass="30948">MGSEYDARCAWLLMLAIVTASGHADQQSTSQMSNVHPVYSSDVDSYSVGDDHVVHDVVDSQQSGPSGTGLDWAGHSNPYSRNSKFKDETDGSFYQYPQPEINKNYEGSSPYGSEVQHYRPLPSIQKKEYGHSRPSKNKGKDKDHLWKFVEHFFDKKKQLEDEIWDLILFKGHHDGGHHQPDYGHYGEPPSSYHGHEHKLSKEEVFKKVKLLAIAATVLLIVLGGGILLAPLAIGKGRRRSLSEFLQPQNVGAATTEIARLAGSVLQAIQHYQQQQTN</sequence>
<keyword evidence="2" id="KW-1133">Transmembrane helix</keyword>
<organism evidence="4 5">
    <name type="scientific">Daphnia magna</name>
    <dbReference type="NCBI Taxonomy" id="35525"/>
    <lineage>
        <taxon>Eukaryota</taxon>
        <taxon>Metazoa</taxon>
        <taxon>Ecdysozoa</taxon>
        <taxon>Arthropoda</taxon>
        <taxon>Crustacea</taxon>
        <taxon>Branchiopoda</taxon>
        <taxon>Diplostraca</taxon>
        <taxon>Cladocera</taxon>
        <taxon>Anomopoda</taxon>
        <taxon>Daphniidae</taxon>
        <taxon>Daphnia</taxon>
    </lineage>
</organism>
<evidence type="ECO:0000256" key="1">
    <source>
        <dbReference type="SAM" id="MobiDB-lite"/>
    </source>
</evidence>
<feature type="transmembrane region" description="Helical" evidence="2">
    <location>
        <begin position="210"/>
        <end position="233"/>
    </location>
</feature>
<evidence type="ECO:0000313" key="4">
    <source>
        <dbReference type="EMBL" id="KAK4014270.1"/>
    </source>
</evidence>
<feature type="signal peptide" evidence="3">
    <location>
        <begin position="1"/>
        <end position="24"/>
    </location>
</feature>
<dbReference type="EMBL" id="JAOYFB010000004">
    <property type="protein sequence ID" value="KAK4014270.1"/>
    <property type="molecule type" value="Genomic_DNA"/>
</dbReference>
<accession>A0ABQ9ZMU6</accession>
<proteinExistence type="predicted"/>
<keyword evidence="5" id="KW-1185">Reference proteome</keyword>
<evidence type="ECO:0000313" key="5">
    <source>
        <dbReference type="Proteomes" id="UP001234178"/>
    </source>
</evidence>
<keyword evidence="2" id="KW-0812">Transmembrane</keyword>
<dbReference type="Proteomes" id="UP001234178">
    <property type="component" value="Unassembled WGS sequence"/>
</dbReference>
<name>A0ABQ9ZMU6_9CRUS</name>